<sequence length="78" mass="8736">MDVESCEQQTLVAPTLSALIRLVFTVHGPMEDLDAVSIWILICGFFNSCGNCVICEVCRTRKVFTETLANRDQGVRDR</sequence>
<dbReference type="Proteomes" id="UP000799118">
    <property type="component" value="Unassembled WGS sequence"/>
</dbReference>
<evidence type="ECO:0000313" key="1">
    <source>
        <dbReference type="EMBL" id="KAE9389348.1"/>
    </source>
</evidence>
<gene>
    <name evidence="1" type="ORF">BT96DRAFT_402905</name>
</gene>
<keyword evidence="2" id="KW-1185">Reference proteome</keyword>
<evidence type="ECO:0000313" key="2">
    <source>
        <dbReference type="Proteomes" id="UP000799118"/>
    </source>
</evidence>
<proteinExistence type="predicted"/>
<organism evidence="1 2">
    <name type="scientific">Gymnopus androsaceus JB14</name>
    <dbReference type="NCBI Taxonomy" id="1447944"/>
    <lineage>
        <taxon>Eukaryota</taxon>
        <taxon>Fungi</taxon>
        <taxon>Dikarya</taxon>
        <taxon>Basidiomycota</taxon>
        <taxon>Agaricomycotina</taxon>
        <taxon>Agaricomycetes</taxon>
        <taxon>Agaricomycetidae</taxon>
        <taxon>Agaricales</taxon>
        <taxon>Marasmiineae</taxon>
        <taxon>Omphalotaceae</taxon>
        <taxon>Gymnopus</taxon>
    </lineage>
</organism>
<name>A0A6A4GUF5_9AGAR</name>
<reference evidence="1" key="1">
    <citation type="journal article" date="2019" name="Environ. Microbiol.">
        <title>Fungal ecological strategies reflected in gene transcription - a case study of two litter decomposers.</title>
        <authorList>
            <person name="Barbi F."/>
            <person name="Kohler A."/>
            <person name="Barry K."/>
            <person name="Baskaran P."/>
            <person name="Daum C."/>
            <person name="Fauchery L."/>
            <person name="Ihrmark K."/>
            <person name="Kuo A."/>
            <person name="LaButti K."/>
            <person name="Lipzen A."/>
            <person name="Morin E."/>
            <person name="Grigoriev I.V."/>
            <person name="Henrissat B."/>
            <person name="Lindahl B."/>
            <person name="Martin F."/>
        </authorList>
    </citation>
    <scope>NUCLEOTIDE SEQUENCE</scope>
    <source>
        <strain evidence="1">JB14</strain>
    </source>
</reference>
<protein>
    <submittedName>
        <fullName evidence="1">Uncharacterized protein</fullName>
    </submittedName>
</protein>
<dbReference type="AlphaFoldDB" id="A0A6A4GUF5"/>
<dbReference type="EMBL" id="ML769701">
    <property type="protein sequence ID" value="KAE9389348.1"/>
    <property type="molecule type" value="Genomic_DNA"/>
</dbReference>
<accession>A0A6A4GUF5</accession>